<feature type="domain" description="Cyclin N-terminal" evidence="5">
    <location>
        <begin position="53"/>
        <end position="129"/>
    </location>
</feature>
<comment type="subunit">
    <text evidence="1">Component of the SRB8-11 complex, a regulatory module of the Mediator complex.</text>
</comment>
<keyword evidence="7" id="KW-1185">Reference proteome</keyword>
<dbReference type="AlphaFoldDB" id="A0A232M448"/>
<evidence type="ECO:0000256" key="1">
    <source>
        <dbReference type="ARBA" id="ARBA00011612"/>
    </source>
</evidence>
<dbReference type="InterPro" id="IPR036915">
    <property type="entry name" value="Cyclin-like_sf"/>
</dbReference>
<protein>
    <recommendedName>
        <fullName evidence="2">RNA polymerase II holoenzyme cyclin-like subunit</fullName>
    </recommendedName>
</protein>
<feature type="compositionally biased region" description="Basic and acidic residues" evidence="4">
    <location>
        <begin position="348"/>
        <end position="360"/>
    </location>
</feature>
<evidence type="ECO:0000313" key="7">
    <source>
        <dbReference type="Proteomes" id="UP000243515"/>
    </source>
</evidence>
<dbReference type="SUPFAM" id="SSF47954">
    <property type="entry name" value="Cyclin-like"/>
    <property type="match status" value="2"/>
</dbReference>
<dbReference type="GO" id="GO:0016538">
    <property type="term" value="F:cyclin-dependent protein serine/threonine kinase regulator activity"/>
    <property type="evidence" value="ECO:0007669"/>
    <property type="project" value="InterPro"/>
</dbReference>
<evidence type="ECO:0000256" key="3">
    <source>
        <dbReference type="ARBA" id="ARBA00025278"/>
    </source>
</evidence>
<dbReference type="EMBL" id="NPHW01002580">
    <property type="protein sequence ID" value="OXV11159.1"/>
    <property type="molecule type" value="Genomic_DNA"/>
</dbReference>
<evidence type="ECO:0000259" key="5">
    <source>
        <dbReference type="Pfam" id="PF00134"/>
    </source>
</evidence>
<dbReference type="InterPro" id="IPR006671">
    <property type="entry name" value="Cyclin_N"/>
</dbReference>
<feature type="compositionally biased region" description="Basic and acidic residues" evidence="4">
    <location>
        <begin position="319"/>
        <end position="334"/>
    </location>
</feature>
<proteinExistence type="predicted"/>
<gene>
    <name evidence="6" type="ORF">Egran_01078</name>
</gene>
<name>A0A232M448_9EURO</name>
<evidence type="ECO:0000256" key="2">
    <source>
        <dbReference type="ARBA" id="ARBA00014912"/>
    </source>
</evidence>
<sequence length="392" mass="44348">MAPSRNESARPSEPDFIQPEPPKPHPSFIQVAKPYVFEHTIQQCLAAVAVNSSREDNMRIQGVTWIDNVRKALRLPVRTFNTACVYYHKFRLTHNDNEYNYVDAAAAALFTACKIEDTLKKSREILCASYNLKLSAAEYASPDDPLFDTLARGVIGLERLMLEASGFDFRNRHPQKLLVKLAKHYAVQKESDLAIVAYCMSLDLNRTFSLLKQTTATMAFACLELTARLLDDRLEEVGSGGDYGTWKTTREEIMETMLDLLDLYTHHRANTAVGPRFPIEAFLAVRIPLNQEADTKRLPRYTNWVDKGTLHTGANGLKNGRESSTKDKEKDKDVFPPNALTPISAIGEKPKQSERGRDGTVRFMLDPERAYSERATVAGYFKVEVEEFEMDD</sequence>
<dbReference type="GO" id="GO:0006357">
    <property type="term" value="P:regulation of transcription by RNA polymerase II"/>
    <property type="evidence" value="ECO:0007669"/>
    <property type="project" value="InterPro"/>
</dbReference>
<dbReference type="CDD" id="cd20546">
    <property type="entry name" value="CYCLIN_SpCG1C_ScCTK2-like_rpt2"/>
    <property type="match status" value="1"/>
</dbReference>
<evidence type="ECO:0000256" key="4">
    <source>
        <dbReference type="SAM" id="MobiDB-lite"/>
    </source>
</evidence>
<organism evidence="6 7">
    <name type="scientific">Elaphomyces granulatus</name>
    <dbReference type="NCBI Taxonomy" id="519963"/>
    <lineage>
        <taxon>Eukaryota</taxon>
        <taxon>Fungi</taxon>
        <taxon>Dikarya</taxon>
        <taxon>Ascomycota</taxon>
        <taxon>Pezizomycotina</taxon>
        <taxon>Eurotiomycetes</taxon>
        <taxon>Eurotiomycetidae</taxon>
        <taxon>Eurotiales</taxon>
        <taxon>Elaphomycetaceae</taxon>
        <taxon>Elaphomyces</taxon>
    </lineage>
</organism>
<reference evidence="6 7" key="1">
    <citation type="journal article" date="2015" name="Environ. Microbiol.">
        <title>Metagenome sequence of Elaphomyces granulatus from sporocarp tissue reveals Ascomycota ectomycorrhizal fingerprints of genome expansion and a Proteobacteria-rich microbiome.</title>
        <authorList>
            <person name="Quandt C.A."/>
            <person name="Kohler A."/>
            <person name="Hesse C.N."/>
            <person name="Sharpton T.J."/>
            <person name="Martin F."/>
            <person name="Spatafora J.W."/>
        </authorList>
    </citation>
    <scope>NUCLEOTIDE SEQUENCE [LARGE SCALE GENOMIC DNA]</scope>
    <source>
        <strain evidence="6 7">OSC145934</strain>
    </source>
</reference>
<evidence type="ECO:0000313" key="6">
    <source>
        <dbReference type="EMBL" id="OXV11159.1"/>
    </source>
</evidence>
<dbReference type="Pfam" id="PF00134">
    <property type="entry name" value="Cyclin_N"/>
    <property type="match status" value="1"/>
</dbReference>
<feature type="region of interest" description="Disordered" evidence="4">
    <location>
        <begin position="1"/>
        <end position="23"/>
    </location>
</feature>
<dbReference type="FunFam" id="1.10.472.10:FF:000101">
    <property type="entry name" value="Cyclin, putative"/>
    <property type="match status" value="1"/>
</dbReference>
<dbReference type="Gene3D" id="1.10.472.10">
    <property type="entry name" value="Cyclin-like"/>
    <property type="match status" value="2"/>
</dbReference>
<comment type="caution">
    <text evidence="6">The sequence shown here is derived from an EMBL/GenBank/DDBJ whole genome shotgun (WGS) entry which is preliminary data.</text>
</comment>
<comment type="function">
    <text evidence="3">Component of the SRB8-11 complex. The SRB8-11 complex is a regulatory module of the Mediator complex which is itself involved in regulation of basal and activated RNA polymerase II-dependent transcription. The SRB8-11 complex may be involved in the transcriptional repression of a subset of genes regulated by Mediator. It may inhibit the association of the Mediator complex with RNA polymerase II to form the holoenzyme complex. The SRB8-11 complex phosphorylates the C-terminal domain (CTD) of the largest subunit of RNA polymerase II.</text>
</comment>
<dbReference type="OrthoDB" id="4951845at2759"/>
<dbReference type="FunFam" id="1.10.472.10:FF:000073">
    <property type="entry name" value="C-type cyclin"/>
    <property type="match status" value="1"/>
</dbReference>
<feature type="region of interest" description="Disordered" evidence="4">
    <location>
        <begin position="312"/>
        <end position="360"/>
    </location>
</feature>
<accession>A0A232M448</accession>
<dbReference type="PANTHER" id="PTHR10026">
    <property type="entry name" value="CYCLIN"/>
    <property type="match status" value="1"/>
</dbReference>
<dbReference type="Proteomes" id="UP000243515">
    <property type="component" value="Unassembled WGS sequence"/>
</dbReference>
<dbReference type="InterPro" id="IPR043198">
    <property type="entry name" value="Cyclin/Ssn8"/>
</dbReference>